<sequence>MVLPGRRHFPRERGLKRKRARVEGRGIREIPQVSQVREAFDRRGIDWKRRSQLVLDCEDLPIGFSTLINRRRGLD</sequence>
<keyword evidence="2" id="KW-1185">Reference proteome</keyword>
<proteinExistence type="predicted"/>
<dbReference type="Proteomes" id="UP001152798">
    <property type="component" value="Chromosome 6"/>
</dbReference>
<organism evidence="1 2">
    <name type="scientific">Nezara viridula</name>
    <name type="common">Southern green stink bug</name>
    <name type="synonym">Cimex viridulus</name>
    <dbReference type="NCBI Taxonomy" id="85310"/>
    <lineage>
        <taxon>Eukaryota</taxon>
        <taxon>Metazoa</taxon>
        <taxon>Ecdysozoa</taxon>
        <taxon>Arthropoda</taxon>
        <taxon>Hexapoda</taxon>
        <taxon>Insecta</taxon>
        <taxon>Pterygota</taxon>
        <taxon>Neoptera</taxon>
        <taxon>Paraneoptera</taxon>
        <taxon>Hemiptera</taxon>
        <taxon>Heteroptera</taxon>
        <taxon>Panheteroptera</taxon>
        <taxon>Pentatomomorpha</taxon>
        <taxon>Pentatomoidea</taxon>
        <taxon>Pentatomidae</taxon>
        <taxon>Pentatominae</taxon>
        <taxon>Nezara</taxon>
    </lineage>
</organism>
<accession>A0A9P0HK36</accession>
<evidence type="ECO:0000313" key="1">
    <source>
        <dbReference type="EMBL" id="CAH1404100.1"/>
    </source>
</evidence>
<dbReference type="AlphaFoldDB" id="A0A9P0HK36"/>
<evidence type="ECO:0000313" key="2">
    <source>
        <dbReference type="Proteomes" id="UP001152798"/>
    </source>
</evidence>
<dbReference type="EMBL" id="OV725082">
    <property type="protein sequence ID" value="CAH1404100.1"/>
    <property type="molecule type" value="Genomic_DNA"/>
</dbReference>
<name>A0A9P0HK36_NEZVI</name>
<gene>
    <name evidence="1" type="ORF">NEZAVI_LOCUS12569</name>
</gene>
<protein>
    <submittedName>
        <fullName evidence="1">Uncharacterized protein</fullName>
    </submittedName>
</protein>
<reference evidence="1" key="1">
    <citation type="submission" date="2022-01" db="EMBL/GenBank/DDBJ databases">
        <authorList>
            <person name="King R."/>
        </authorList>
    </citation>
    <scope>NUCLEOTIDE SEQUENCE</scope>
</reference>